<dbReference type="AlphaFoldDB" id="V6LCM3"/>
<proteinExistence type="predicted"/>
<evidence type="ECO:0000313" key="2">
    <source>
        <dbReference type="EMBL" id="EST41426.1"/>
    </source>
</evidence>
<dbReference type="VEuPathDB" id="GiardiaDB:SS50377_26573"/>
<keyword evidence="4" id="KW-1185">Reference proteome</keyword>
<keyword evidence="1" id="KW-0175">Coiled coil</keyword>
<evidence type="ECO:0000313" key="3">
    <source>
        <dbReference type="EMBL" id="KAH0572363.1"/>
    </source>
</evidence>
<sequence length="189" mass="22158">MNISQSVNEQQFVIIKQEEQIEQLKLEILQAQTTRLLIPQEYISQVTSKSTLQTIQKVSQIQEPEKYNKYEIFKKLSELTKSDLIYSLISCIDLLENKVNLHKQHQQDDNLKIDELGLKIKIAQEMKRQLMEKNLNQMEQFPQQIVVPKIVPLPLSYQKQARNISVPQVLSPSTDFYLDKIKHIINGRK</sequence>
<dbReference type="EMBL" id="KI546170">
    <property type="protein sequence ID" value="EST41426.1"/>
    <property type="molecule type" value="Genomic_DNA"/>
</dbReference>
<feature type="coiled-coil region" evidence="1">
    <location>
        <begin position="7"/>
        <end position="34"/>
    </location>
</feature>
<protein>
    <submittedName>
        <fullName evidence="2">Uncharacterized protein</fullName>
    </submittedName>
</protein>
<dbReference type="Proteomes" id="UP000018208">
    <property type="component" value="Unassembled WGS sequence"/>
</dbReference>
<gene>
    <name evidence="2" type="ORF">SS50377_19144</name>
    <name evidence="3" type="ORF">SS50377_26573</name>
</gene>
<organism evidence="2">
    <name type="scientific">Spironucleus salmonicida</name>
    <dbReference type="NCBI Taxonomy" id="348837"/>
    <lineage>
        <taxon>Eukaryota</taxon>
        <taxon>Metamonada</taxon>
        <taxon>Diplomonadida</taxon>
        <taxon>Hexamitidae</taxon>
        <taxon>Hexamitinae</taxon>
        <taxon>Spironucleus</taxon>
    </lineage>
</organism>
<evidence type="ECO:0000256" key="1">
    <source>
        <dbReference type="SAM" id="Coils"/>
    </source>
</evidence>
<evidence type="ECO:0000313" key="4">
    <source>
        <dbReference type="Proteomes" id="UP000018208"/>
    </source>
</evidence>
<reference evidence="2 3" key="1">
    <citation type="journal article" date="2014" name="PLoS Genet.">
        <title>The Genome of Spironucleus salmonicida Highlights a Fish Pathogen Adapted to Fluctuating Environments.</title>
        <authorList>
            <person name="Xu F."/>
            <person name="Jerlstrom-Hultqvist J."/>
            <person name="Einarsson E."/>
            <person name="Astvaldsson A."/>
            <person name="Svard S.G."/>
            <person name="Andersson J.O."/>
        </authorList>
    </citation>
    <scope>NUCLEOTIDE SEQUENCE</scope>
    <source>
        <strain evidence="3">ATCC 50377</strain>
    </source>
</reference>
<name>V6LCM3_9EUKA</name>
<dbReference type="EMBL" id="AUWU02000006">
    <property type="protein sequence ID" value="KAH0572363.1"/>
    <property type="molecule type" value="Genomic_DNA"/>
</dbReference>
<accession>V6LCM3</accession>
<reference evidence="3" key="2">
    <citation type="submission" date="2020-12" db="EMBL/GenBank/DDBJ databases">
        <title>New Spironucleus salmonicida genome in near-complete chromosomes.</title>
        <authorList>
            <person name="Xu F."/>
            <person name="Kurt Z."/>
            <person name="Jimenez-Gonzalez A."/>
            <person name="Astvaldsson A."/>
            <person name="Andersson J.O."/>
            <person name="Svard S.G."/>
        </authorList>
    </citation>
    <scope>NUCLEOTIDE SEQUENCE</scope>
    <source>
        <strain evidence="3">ATCC 50377</strain>
    </source>
</reference>